<gene>
    <name evidence="1" type="ORF">MTBBW1_2150001</name>
</gene>
<evidence type="ECO:0000313" key="2">
    <source>
        <dbReference type="Proteomes" id="UP000191931"/>
    </source>
</evidence>
<dbReference type="EMBL" id="FWEV01000130">
    <property type="protein sequence ID" value="SLM30216.1"/>
    <property type="molecule type" value="Genomic_DNA"/>
</dbReference>
<dbReference type="AlphaFoldDB" id="A0A1W1HCQ3"/>
<name>A0A1W1HCQ3_9BACT</name>
<sequence>MMGIHNDKERYNALVHDEGILRTLFKAVKSSTSGSGFDRVFITGVSPVVLSDITSGYNIAKDIYFKKQLNDICGFTEKEVISALVDIVESCGIESGKSNGAVENALDIMKTYYNGYCFVPRLNQYIYNPTLCLYFFDQFQEMCDYPRKMLDSNLATDESKLEYVAQIPMGREIIVSMMERDNHLEVGDLSDRFGIREMLDESFKNNMFIVSFLYYFGVLTLAGETEDLNLKLKVPNLVMQSLYVERVQRMLLPEPAIRDEGRLAAAKVYQKGDMEPLCNFVENSYFSVFKNRDYRWANELVLKTAFLTLLYNDIIFIMDSETELKRRYADLTMIIRPDKRYGKIFDVLIEFKFVTLKDACMTGEEAKRLSKEALYGLPQIKKAFEEGEKQVIQYGKHLDEKYGNLRLQKFVVVALGFERVCFRKLT</sequence>
<organism evidence="1 2">
    <name type="scientific">Desulfamplus magnetovallimortis</name>
    <dbReference type="NCBI Taxonomy" id="1246637"/>
    <lineage>
        <taxon>Bacteria</taxon>
        <taxon>Pseudomonadati</taxon>
        <taxon>Thermodesulfobacteriota</taxon>
        <taxon>Desulfobacteria</taxon>
        <taxon>Desulfobacterales</taxon>
        <taxon>Desulfobacteraceae</taxon>
        <taxon>Desulfamplus</taxon>
    </lineage>
</organism>
<dbReference type="Proteomes" id="UP000191931">
    <property type="component" value="Unassembled WGS sequence"/>
</dbReference>
<protein>
    <submittedName>
        <fullName evidence="1">AAA-ATPase-like protein</fullName>
    </submittedName>
</protein>
<reference evidence="1 2" key="1">
    <citation type="submission" date="2017-03" db="EMBL/GenBank/DDBJ databases">
        <authorList>
            <person name="Afonso C.L."/>
            <person name="Miller P.J."/>
            <person name="Scott M.A."/>
            <person name="Spackman E."/>
            <person name="Goraichik I."/>
            <person name="Dimitrov K.M."/>
            <person name="Suarez D.L."/>
            <person name="Swayne D.E."/>
        </authorList>
    </citation>
    <scope>NUCLEOTIDE SEQUENCE [LARGE SCALE GENOMIC DNA]</scope>
    <source>
        <strain evidence="1">PRJEB14757</strain>
    </source>
</reference>
<dbReference type="PANTHER" id="PTHR34825">
    <property type="entry name" value="CONSERVED PROTEIN, WITH A WEAK D-GALACTARATE DEHYDRATASE/ALTRONATE HYDROLASE DOMAIN"/>
    <property type="match status" value="1"/>
</dbReference>
<dbReference type="STRING" id="1246637.MTBBW1_2150001"/>
<accession>A0A1W1HCQ3</accession>
<proteinExistence type="predicted"/>
<evidence type="ECO:0000313" key="1">
    <source>
        <dbReference type="EMBL" id="SLM30216.1"/>
    </source>
</evidence>
<keyword evidence="2" id="KW-1185">Reference proteome</keyword>
<dbReference type="PANTHER" id="PTHR34825:SF2">
    <property type="entry name" value="AAA-ATPASE-LIKE DOMAIN-CONTAINING PROTEIN"/>
    <property type="match status" value="1"/>
</dbReference>